<gene>
    <name evidence="1" type="ORF">HUJ06_016189</name>
</gene>
<sequence>MTREKETATIWRNGDSKLVNECVKLHQGHSLTCLLLYWQPKGYGRQDNQFEDEDWHTLGEWYLNTV</sequence>
<dbReference type="Proteomes" id="UP000607653">
    <property type="component" value="Unassembled WGS sequence"/>
</dbReference>
<reference evidence="1 2" key="1">
    <citation type="journal article" date="2020" name="Mol. Biol. Evol.">
        <title>Distinct Expression and Methylation Patterns for Genes with Different Fates following a Single Whole-Genome Duplication in Flowering Plants.</title>
        <authorList>
            <person name="Shi T."/>
            <person name="Rahmani R.S."/>
            <person name="Gugger P.F."/>
            <person name="Wang M."/>
            <person name="Li H."/>
            <person name="Zhang Y."/>
            <person name="Li Z."/>
            <person name="Wang Q."/>
            <person name="Van de Peer Y."/>
            <person name="Marchal K."/>
            <person name="Chen J."/>
        </authorList>
    </citation>
    <scope>NUCLEOTIDE SEQUENCE [LARGE SCALE GENOMIC DNA]</scope>
    <source>
        <tissue evidence="1">Leaf</tissue>
    </source>
</reference>
<evidence type="ECO:0000313" key="1">
    <source>
        <dbReference type="EMBL" id="DAD41866.1"/>
    </source>
</evidence>
<organism evidence="1 2">
    <name type="scientific">Nelumbo nucifera</name>
    <name type="common">Sacred lotus</name>
    <dbReference type="NCBI Taxonomy" id="4432"/>
    <lineage>
        <taxon>Eukaryota</taxon>
        <taxon>Viridiplantae</taxon>
        <taxon>Streptophyta</taxon>
        <taxon>Embryophyta</taxon>
        <taxon>Tracheophyta</taxon>
        <taxon>Spermatophyta</taxon>
        <taxon>Magnoliopsida</taxon>
        <taxon>Proteales</taxon>
        <taxon>Nelumbonaceae</taxon>
        <taxon>Nelumbo</taxon>
    </lineage>
</organism>
<protein>
    <submittedName>
        <fullName evidence="1">Uncharacterized protein</fullName>
    </submittedName>
</protein>
<proteinExistence type="predicted"/>
<comment type="caution">
    <text evidence="1">The sequence shown here is derived from an EMBL/GenBank/DDBJ whole genome shotgun (WGS) entry which is preliminary data.</text>
</comment>
<dbReference type="AlphaFoldDB" id="A0A822ZFR0"/>
<keyword evidence="2" id="KW-1185">Reference proteome</keyword>
<name>A0A822ZFR0_NELNU</name>
<evidence type="ECO:0000313" key="2">
    <source>
        <dbReference type="Proteomes" id="UP000607653"/>
    </source>
</evidence>
<dbReference type="EMBL" id="DUZY01000005">
    <property type="protein sequence ID" value="DAD41866.1"/>
    <property type="molecule type" value="Genomic_DNA"/>
</dbReference>
<accession>A0A822ZFR0</accession>